<reference evidence="2" key="1">
    <citation type="submission" date="2016-10" db="EMBL/GenBank/DDBJ databases">
        <authorList>
            <person name="Varghese N."/>
            <person name="Submissions S."/>
        </authorList>
    </citation>
    <scope>NUCLEOTIDE SEQUENCE [LARGE SCALE GENOMIC DNA]</scope>
    <source>
        <strain evidence="2">IBRC-M 10655</strain>
    </source>
</reference>
<protein>
    <submittedName>
        <fullName evidence="1">YjbR protein</fullName>
    </submittedName>
</protein>
<sequence length="148" mass="16028">MSVSDGSLTNMPDYADVPKEILAELRAVCLALPDAYEEQAWAGTRWRVRKRTFAHVLTIASGYPDAYARAAADGGPVTVLTFRAPLPEIDALCAVGNPFFKPDWSENVLGMVLSADTDWDEVGELLTESFCVQAPKMLAAQVDRPAPG</sequence>
<organism evidence="1 2">
    <name type="scientific">Actinokineospora alba</name>
    <dbReference type="NCBI Taxonomy" id="504798"/>
    <lineage>
        <taxon>Bacteria</taxon>
        <taxon>Bacillati</taxon>
        <taxon>Actinomycetota</taxon>
        <taxon>Actinomycetes</taxon>
        <taxon>Pseudonocardiales</taxon>
        <taxon>Pseudonocardiaceae</taxon>
        <taxon>Actinokineospora</taxon>
    </lineage>
</organism>
<dbReference type="Proteomes" id="UP000199651">
    <property type="component" value="Unassembled WGS sequence"/>
</dbReference>
<dbReference type="SUPFAM" id="SSF142906">
    <property type="entry name" value="YjbR-like"/>
    <property type="match status" value="1"/>
</dbReference>
<evidence type="ECO:0000313" key="1">
    <source>
        <dbReference type="EMBL" id="SDP24506.1"/>
    </source>
</evidence>
<dbReference type="EMBL" id="FNJB01000007">
    <property type="protein sequence ID" value="SDP24506.1"/>
    <property type="molecule type" value="Genomic_DNA"/>
</dbReference>
<dbReference type="STRING" id="504798.SAMN05421871_104298"/>
<gene>
    <name evidence="1" type="ORF">SAMN05192558_107299</name>
</gene>
<keyword evidence="2" id="KW-1185">Reference proteome</keyword>
<evidence type="ECO:0000313" key="2">
    <source>
        <dbReference type="Proteomes" id="UP000199651"/>
    </source>
</evidence>
<accession>A0A1H0R618</accession>
<dbReference type="InterPro" id="IPR058532">
    <property type="entry name" value="YjbR/MT2646/Rv2570-like"/>
</dbReference>
<proteinExistence type="predicted"/>
<dbReference type="InterPro" id="IPR038056">
    <property type="entry name" value="YjbR-like_sf"/>
</dbReference>
<dbReference type="AlphaFoldDB" id="A0A1H0R618"/>
<name>A0A1H0R618_9PSEU</name>
<dbReference type="Pfam" id="PF04237">
    <property type="entry name" value="YjbR"/>
    <property type="match status" value="1"/>
</dbReference>
<dbReference type="Gene3D" id="3.90.1150.30">
    <property type="match status" value="1"/>
</dbReference>